<evidence type="ECO:0000313" key="2">
    <source>
        <dbReference type="EMBL" id="AEU37882.1"/>
    </source>
</evidence>
<feature type="signal peptide" evidence="1">
    <location>
        <begin position="1"/>
        <end position="25"/>
    </location>
</feature>
<proteinExistence type="predicted"/>
<dbReference type="OrthoDB" id="120607at2"/>
<dbReference type="STRING" id="682795.AciX8_3590"/>
<keyword evidence="1" id="KW-0732">Signal</keyword>
<dbReference type="RefSeq" id="WP_014266756.1">
    <property type="nucleotide sequence ID" value="NC_016631.1"/>
</dbReference>
<dbReference type="HOGENOM" id="CLU_1593744_0_0_0"/>
<dbReference type="AlphaFoldDB" id="G8NYB6"/>
<reference evidence="2 3" key="1">
    <citation type="submission" date="2011-11" db="EMBL/GenBank/DDBJ databases">
        <title>Complete sequence of Granulicella mallensis MP5ACTX8.</title>
        <authorList>
            <consortium name="US DOE Joint Genome Institute"/>
            <person name="Lucas S."/>
            <person name="Copeland A."/>
            <person name="Lapidus A."/>
            <person name="Cheng J.-F."/>
            <person name="Goodwin L."/>
            <person name="Pitluck S."/>
            <person name="Peters L."/>
            <person name="Lu M."/>
            <person name="Detter J.C."/>
            <person name="Han C."/>
            <person name="Tapia R."/>
            <person name="Land M."/>
            <person name="Hauser L."/>
            <person name="Kyrpides N."/>
            <person name="Ivanova N."/>
            <person name="Mikhailova N."/>
            <person name="Pagani I."/>
            <person name="Rawat S."/>
            <person name="Mannisto M."/>
            <person name="Haggblom M."/>
            <person name="Woyke T."/>
        </authorList>
    </citation>
    <scope>NUCLEOTIDE SEQUENCE [LARGE SCALE GENOMIC DNA]</scope>
    <source>
        <strain evidence="3">ATCC BAA-1857 / DSM 23137 / MP5ACTX8</strain>
    </source>
</reference>
<organism evidence="2 3">
    <name type="scientific">Granulicella mallensis (strain ATCC BAA-1857 / DSM 23137 / MP5ACTX8)</name>
    <dbReference type="NCBI Taxonomy" id="682795"/>
    <lineage>
        <taxon>Bacteria</taxon>
        <taxon>Pseudomonadati</taxon>
        <taxon>Acidobacteriota</taxon>
        <taxon>Terriglobia</taxon>
        <taxon>Terriglobales</taxon>
        <taxon>Acidobacteriaceae</taxon>
        <taxon>Granulicella</taxon>
    </lineage>
</organism>
<feature type="chain" id="PRO_5003513195" evidence="1">
    <location>
        <begin position="26"/>
        <end position="172"/>
    </location>
</feature>
<evidence type="ECO:0000313" key="3">
    <source>
        <dbReference type="Proteomes" id="UP000007113"/>
    </source>
</evidence>
<dbReference type="EMBL" id="CP003130">
    <property type="protein sequence ID" value="AEU37882.1"/>
    <property type="molecule type" value="Genomic_DNA"/>
</dbReference>
<name>G8NYB6_GRAMM</name>
<dbReference type="Proteomes" id="UP000007113">
    <property type="component" value="Chromosome"/>
</dbReference>
<gene>
    <name evidence="2" type="ordered locus">AciX8_3590</name>
</gene>
<sequence precursor="true">MSIIKGILICSLSLVLAPSVMLAQAKPAKSASQDPSTYMHVNAPFAQALVLKVKAAHDDQIVKLGIHAVPPSETDNVIIANITPSKNGKKSSPTDLEKLAAGKPVAVRIDKDKVFDLLIPMTDAKGRDLDGGFVVMEVPYSKANNEEEALKIGVAIRDDMQSQIPSKKALYK</sequence>
<protein>
    <submittedName>
        <fullName evidence="2">Uncharacterized protein</fullName>
    </submittedName>
</protein>
<evidence type="ECO:0000256" key="1">
    <source>
        <dbReference type="SAM" id="SignalP"/>
    </source>
</evidence>
<dbReference type="KEGG" id="gma:AciX8_3590"/>
<dbReference type="eggNOG" id="COG3391">
    <property type="taxonomic scope" value="Bacteria"/>
</dbReference>
<keyword evidence="3" id="KW-1185">Reference proteome</keyword>
<accession>G8NYB6</accession>